<dbReference type="PANTHER" id="PTHR43877">
    <property type="entry name" value="AMINOALKYLPHOSPHONATE N-ACETYLTRANSFERASE-RELATED-RELATED"/>
    <property type="match status" value="1"/>
</dbReference>
<dbReference type="SUPFAM" id="SSF55729">
    <property type="entry name" value="Acyl-CoA N-acyltransferases (Nat)"/>
    <property type="match status" value="1"/>
</dbReference>
<evidence type="ECO:0000313" key="5">
    <source>
        <dbReference type="Proteomes" id="UP000003729"/>
    </source>
</evidence>
<keyword evidence="2" id="KW-0012">Acyltransferase</keyword>
<dbReference type="Proteomes" id="UP000003729">
    <property type="component" value="Unassembled WGS sequence"/>
</dbReference>
<evidence type="ECO:0000259" key="3">
    <source>
        <dbReference type="PROSITE" id="PS51186"/>
    </source>
</evidence>
<evidence type="ECO:0000256" key="2">
    <source>
        <dbReference type="ARBA" id="ARBA00023315"/>
    </source>
</evidence>
<evidence type="ECO:0000313" key="4">
    <source>
        <dbReference type="EMBL" id="EEB44844.1"/>
    </source>
</evidence>
<reference evidence="4 5" key="1">
    <citation type="submission" date="2008-10" db="EMBL/GenBank/DDBJ databases">
        <title>Draft genome sequence of Providencia alcalifaciens (DSM 30120).</title>
        <authorList>
            <person name="Sudarsanam P."/>
            <person name="Ley R."/>
            <person name="Guruge J."/>
            <person name="Turnbaugh P.J."/>
            <person name="Mahowald M."/>
            <person name="Liep D."/>
            <person name="Gordon J."/>
        </authorList>
    </citation>
    <scope>NUCLEOTIDE SEQUENCE [LARGE SCALE GENOMIC DNA]</scope>
    <source>
        <strain evidence="4 5">DSM 30120</strain>
    </source>
</reference>
<sequence>MIIRRFQVTDANEISALFREVYAERYVYSDLYVPAMITWRNTQHDWYSAVAVINNKIIGHAALRRENSHATCAELAMIVVHPMAQHRGIAFKLGKYLYDEAHKQQLTTLTIKMVCSHSRSQQLAINLGFHTTALLRDYVSSPFESSHFESVVVGVQALQPRPVPTLGKINGQPNTLSLLSVPFGNKSPSSIESTPHAFPIEITDVNARINVIIHQVTKEIVNELSELPHGRLIYLQVPINGGLAKYHPVLYQAGYRDAGLILDNSGEWFWLFQRGFKRQYLQLCCPIAQKLQTDLFLN</sequence>
<dbReference type="AlphaFoldDB" id="B6XHN1"/>
<organism evidence="4 5">
    <name type="scientific">Providencia alcalifaciens DSM 30120</name>
    <dbReference type="NCBI Taxonomy" id="520999"/>
    <lineage>
        <taxon>Bacteria</taxon>
        <taxon>Pseudomonadati</taxon>
        <taxon>Pseudomonadota</taxon>
        <taxon>Gammaproteobacteria</taxon>
        <taxon>Enterobacterales</taxon>
        <taxon>Morganellaceae</taxon>
        <taxon>Providencia</taxon>
    </lineage>
</organism>
<dbReference type="EMBL" id="ABXW01000053">
    <property type="protein sequence ID" value="EEB44844.1"/>
    <property type="molecule type" value="Genomic_DNA"/>
</dbReference>
<accession>B6XHN1</accession>
<proteinExistence type="predicted"/>
<name>B6XHN1_9GAMM</name>
<protein>
    <submittedName>
        <fullName evidence="4">Acetyltransferase, GNAT family</fullName>
    </submittedName>
</protein>
<dbReference type="eggNOG" id="COG0456">
    <property type="taxonomic scope" value="Bacteria"/>
</dbReference>
<dbReference type="InterPro" id="IPR050832">
    <property type="entry name" value="Bact_Acetyltransf"/>
</dbReference>
<dbReference type="GeneID" id="57293773"/>
<dbReference type="RefSeq" id="WP_006659804.1">
    <property type="nucleotide sequence ID" value="NZ_ABXW01000053.1"/>
</dbReference>
<gene>
    <name evidence="4" type="ORF">PROVALCAL_02869</name>
</gene>
<dbReference type="PROSITE" id="PS51186">
    <property type="entry name" value="GNAT"/>
    <property type="match status" value="1"/>
</dbReference>
<dbReference type="Gene3D" id="3.40.630.30">
    <property type="match status" value="1"/>
</dbReference>
<feature type="domain" description="N-acetyltransferase" evidence="3">
    <location>
        <begin position="1"/>
        <end position="150"/>
    </location>
</feature>
<dbReference type="GO" id="GO:0016747">
    <property type="term" value="F:acyltransferase activity, transferring groups other than amino-acyl groups"/>
    <property type="evidence" value="ECO:0007669"/>
    <property type="project" value="InterPro"/>
</dbReference>
<dbReference type="CDD" id="cd04301">
    <property type="entry name" value="NAT_SF"/>
    <property type="match status" value="1"/>
</dbReference>
<dbReference type="InterPro" id="IPR000182">
    <property type="entry name" value="GNAT_dom"/>
</dbReference>
<keyword evidence="1 4" id="KW-0808">Transferase</keyword>
<dbReference type="Pfam" id="PF00583">
    <property type="entry name" value="Acetyltransf_1"/>
    <property type="match status" value="1"/>
</dbReference>
<reference evidence="4 5" key="2">
    <citation type="submission" date="2008-10" db="EMBL/GenBank/DDBJ databases">
        <authorList>
            <person name="Fulton L."/>
            <person name="Clifton S."/>
            <person name="Fulton B."/>
            <person name="Xu J."/>
            <person name="Minx P."/>
            <person name="Pepin K.H."/>
            <person name="Johnson M."/>
            <person name="Bhonagiri V."/>
            <person name="Nash W.E."/>
            <person name="Mardis E.R."/>
            <person name="Wilson R.K."/>
        </authorList>
    </citation>
    <scope>NUCLEOTIDE SEQUENCE [LARGE SCALE GENOMIC DNA]</scope>
    <source>
        <strain evidence="4 5">DSM 30120</strain>
    </source>
</reference>
<comment type="caution">
    <text evidence="4">The sequence shown here is derived from an EMBL/GenBank/DDBJ whole genome shotgun (WGS) entry which is preliminary data.</text>
</comment>
<evidence type="ECO:0000256" key="1">
    <source>
        <dbReference type="ARBA" id="ARBA00022679"/>
    </source>
</evidence>
<dbReference type="InterPro" id="IPR016181">
    <property type="entry name" value="Acyl_CoA_acyltransferase"/>
</dbReference>